<dbReference type="GO" id="GO:0005886">
    <property type="term" value="C:plasma membrane"/>
    <property type="evidence" value="ECO:0007669"/>
    <property type="project" value="UniProtKB-SubCell"/>
</dbReference>
<evidence type="ECO:0000313" key="11">
    <source>
        <dbReference type="RefSeq" id="XP_030372191.1"/>
    </source>
</evidence>
<dbReference type="PANTHER" id="PTHR42643:SF39">
    <property type="entry name" value="IONOTROPIC RECEPTOR 56A-RELATED"/>
    <property type="match status" value="1"/>
</dbReference>
<feature type="transmembrane region" description="Helical" evidence="8">
    <location>
        <begin position="546"/>
        <end position="566"/>
    </location>
</feature>
<evidence type="ECO:0000256" key="9">
    <source>
        <dbReference type="SAM" id="SignalP"/>
    </source>
</evidence>
<keyword evidence="3 8" id="KW-0812">Transmembrane</keyword>
<feature type="signal peptide" evidence="9">
    <location>
        <begin position="1"/>
        <end position="19"/>
    </location>
</feature>
<protein>
    <submittedName>
        <fullName evidence="11">Uncharacterized protein LOC115622401</fullName>
    </submittedName>
</protein>
<comment type="subcellular location">
    <subcellularLocation>
        <location evidence="1">Cell membrane</location>
        <topology evidence="1">Multi-pass membrane protein</topology>
    </subcellularLocation>
</comment>
<evidence type="ECO:0000256" key="2">
    <source>
        <dbReference type="ARBA" id="ARBA00022475"/>
    </source>
</evidence>
<accession>A0A6J2T5J4</accession>
<dbReference type="PANTHER" id="PTHR42643">
    <property type="entry name" value="IONOTROPIC RECEPTOR 20A-RELATED"/>
    <property type="match status" value="1"/>
</dbReference>
<evidence type="ECO:0000256" key="6">
    <source>
        <dbReference type="ARBA" id="ARBA00023170"/>
    </source>
</evidence>
<keyword evidence="6" id="KW-0675">Receptor</keyword>
<dbReference type="AlphaFoldDB" id="A0A6J2T5J4"/>
<dbReference type="GeneID" id="115622401"/>
<dbReference type="OrthoDB" id="7969653at2759"/>
<evidence type="ECO:0000256" key="3">
    <source>
        <dbReference type="ARBA" id="ARBA00022692"/>
    </source>
</evidence>
<organism evidence="10 11">
    <name type="scientific">Drosophila lebanonensis</name>
    <name type="common">Fruit fly</name>
    <name type="synonym">Scaptodrosophila lebanonensis</name>
    <dbReference type="NCBI Taxonomy" id="7225"/>
    <lineage>
        <taxon>Eukaryota</taxon>
        <taxon>Metazoa</taxon>
        <taxon>Ecdysozoa</taxon>
        <taxon>Arthropoda</taxon>
        <taxon>Hexapoda</taxon>
        <taxon>Insecta</taxon>
        <taxon>Pterygota</taxon>
        <taxon>Neoptera</taxon>
        <taxon>Endopterygota</taxon>
        <taxon>Diptera</taxon>
        <taxon>Brachycera</taxon>
        <taxon>Muscomorpha</taxon>
        <taxon>Ephydroidea</taxon>
        <taxon>Drosophilidae</taxon>
        <taxon>Scaptodrosophila</taxon>
    </lineage>
</organism>
<name>A0A6J2T5J4_DROLE</name>
<evidence type="ECO:0000256" key="1">
    <source>
        <dbReference type="ARBA" id="ARBA00004651"/>
    </source>
</evidence>
<evidence type="ECO:0000313" key="10">
    <source>
        <dbReference type="Proteomes" id="UP000504634"/>
    </source>
</evidence>
<sequence length="587" mass="69291">MGSWRLLLVPLIVIYLTDASGRRKWLDNEVISQLNWDLNLTLNIYMDWDRDHLSLTKKLLHTDVPNMLLGGSNAMNLKLLGTFTERALTIVYLKESTLNQTLSEVVKVLWQLHHLPLLFILPTEEDSVLETLFERALHNGFLHVLVLHGDNLYTYQPYPTIRLTQIQSLEEYHYLTKLKNLEGLDVFITRETVSPRCFNYTDRRGQLVYAGYMYNILHTFIKFYNGTERGIFDGLNPIPYDLALEACLERRIHFASRVIPPFGWRYYIPSTTLYNLNTYVIVPHAARLPKAYYFLRPFDVVLWTIIIFSMIYNTILINWIYRHRQPGYSIAATFLEVLQFLCFLSNSHTYHYSKGWRQVLIFLTMTLFGFMLTNLYLALLLSMLTSGLYERQMNSLDDLSFTQLPLILDYLDIEIMKNRSGIHPQILSHATTVTVEKLTTERLRLNANYLHMGYKDRVDFVLYQQKFLRVPILQMIDEVTYVMPFFVPAALALPYLELFNFYLRSIWESGIFRKMYTDSFEEGILSGEISFRITKTMEVQTFDTEFYYFAYTLLASGWVLGFVVFIGEHLMERWRRWKQQRTSFGQH</sequence>
<evidence type="ECO:0000256" key="5">
    <source>
        <dbReference type="ARBA" id="ARBA00023136"/>
    </source>
</evidence>
<evidence type="ECO:0000256" key="4">
    <source>
        <dbReference type="ARBA" id="ARBA00022989"/>
    </source>
</evidence>
<keyword evidence="4 8" id="KW-1133">Transmembrane helix</keyword>
<feature type="transmembrane region" description="Helical" evidence="8">
    <location>
        <begin position="359"/>
        <end position="384"/>
    </location>
</feature>
<dbReference type="InterPro" id="IPR052192">
    <property type="entry name" value="Insect_Ionotropic_Sensory_Rcpt"/>
</dbReference>
<keyword evidence="2" id="KW-1003">Cell membrane</keyword>
<dbReference type="RefSeq" id="XP_030372191.1">
    <property type="nucleotide sequence ID" value="XM_030516331.1"/>
</dbReference>
<feature type="transmembrane region" description="Helical" evidence="8">
    <location>
        <begin position="479"/>
        <end position="496"/>
    </location>
</feature>
<proteinExistence type="predicted"/>
<dbReference type="CTD" id="317838"/>
<feature type="transmembrane region" description="Helical" evidence="8">
    <location>
        <begin position="328"/>
        <end position="347"/>
    </location>
</feature>
<dbReference type="Proteomes" id="UP000504634">
    <property type="component" value="Unplaced"/>
</dbReference>
<keyword evidence="9" id="KW-0732">Signal</keyword>
<gene>
    <name evidence="11" type="primary">LOC115622401</name>
</gene>
<keyword evidence="5 8" id="KW-0472">Membrane</keyword>
<keyword evidence="10" id="KW-1185">Reference proteome</keyword>
<keyword evidence="7" id="KW-0325">Glycoprotein</keyword>
<evidence type="ECO:0000256" key="7">
    <source>
        <dbReference type="ARBA" id="ARBA00023180"/>
    </source>
</evidence>
<reference evidence="11" key="1">
    <citation type="submission" date="2025-08" db="UniProtKB">
        <authorList>
            <consortium name="RefSeq"/>
        </authorList>
    </citation>
    <scope>IDENTIFICATION</scope>
    <source>
        <strain evidence="11">11010-0011.00</strain>
        <tissue evidence="11">Whole body</tissue>
    </source>
</reference>
<evidence type="ECO:0000256" key="8">
    <source>
        <dbReference type="SAM" id="Phobius"/>
    </source>
</evidence>
<feature type="chain" id="PRO_5026849521" evidence="9">
    <location>
        <begin position="20"/>
        <end position="587"/>
    </location>
</feature>
<feature type="transmembrane region" description="Helical" evidence="8">
    <location>
        <begin position="300"/>
        <end position="321"/>
    </location>
</feature>